<evidence type="ECO:0000313" key="6">
    <source>
        <dbReference type="Proteomes" id="UP000887568"/>
    </source>
</evidence>
<feature type="domain" description="PH" evidence="4">
    <location>
        <begin position="253"/>
        <end position="363"/>
    </location>
</feature>
<accession>A0A914BH87</accession>
<dbReference type="RefSeq" id="XP_038075454.1">
    <property type="nucleotide sequence ID" value="XM_038219526.1"/>
</dbReference>
<dbReference type="Proteomes" id="UP000887568">
    <property type="component" value="Unplaced"/>
</dbReference>
<feature type="region of interest" description="Disordered" evidence="3">
    <location>
        <begin position="184"/>
        <end position="235"/>
    </location>
</feature>
<evidence type="ECO:0000259" key="4">
    <source>
        <dbReference type="PROSITE" id="PS50003"/>
    </source>
</evidence>
<feature type="region of interest" description="Disordered" evidence="3">
    <location>
        <begin position="113"/>
        <end position="158"/>
    </location>
</feature>
<feature type="compositionally biased region" description="Basic and acidic residues" evidence="3">
    <location>
        <begin position="217"/>
        <end position="226"/>
    </location>
</feature>
<evidence type="ECO:0000313" key="5">
    <source>
        <dbReference type="EnsemblMetazoa" id="XP_038075454.1"/>
    </source>
</evidence>
<reference evidence="5" key="1">
    <citation type="submission" date="2022-11" db="UniProtKB">
        <authorList>
            <consortium name="EnsemblMetazoa"/>
        </authorList>
    </citation>
    <scope>IDENTIFICATION</scope>
</reference>
<dbReference type="PRINTS" id="PR00683">
    <property type="entry name" value="SPECTRINPH"/>
</dbReference>
<dbReference type="Gene3D" id="2.30.29.30">
    <property type="entry name" value="Pleckstrin-homology domain (PH domain)/Phosphotyrosine-binding domain (PTB)"/>
    <property type="match status" value="1"/>
</dbReference>
<dbReference type="InterPro" id="IPR041681">
    <property type="entry name" value="PH_9"/>
</dbReference>
<dbReference type="InterPro" id="IPR001605">
    <property type="entry name" value="PH_dom-spectrin-type"/>
</dbReference>
<evidence type="ECO:0000256" key="3">
    <source>
        <dbReference type="SAM" id="MobiDB-lite"/>
    </source>
</evidence>
<dbReference type="GO" id="GO:0005543">
    <property type="term" value="F:phospholipid binding"/>
    <property type="evidence" value="ECO:0007669"/>
    <property type="project" value="InterPro"/>
</dbReference>
<sequence>MMWEMQGLQDVKVSLSKENSNLKDQAARHVAEVSILKEKLRCSNQECRAFKCKIDILNELLHNKQGEVTQKDSALETKNTILEAIKTIAYTSPSPVLSSNEWEDAEDVVEQHTSTDIGTHCDNGKAVNRRQSTTRRNGCDVGGHNARPSKTCNKPSFADNSRRVSCKSSYKYKDAVQADQQSEIYTSDTGSWETDTSGPYQVASSSSTSYQDLGEQETSHDRRNDFIDEEEDDNESLLDSELSLGEGECVKYGVNAEGLLLRKQEQENYAMRSRDRCWHYVYVVQNSTVLMFYETREHKRRGKTLHDESPIDLIDALVTVAVEYTRRKHVFRVQLKTGKQYLFQARDDREMLYWVSCMDSAARCQVALTNGVPPSIASVSAPQLGSPSKSDRIKNAIKGSLSALIK</sequence>
<dbReference type="FunFam" id="2.30.29.30:FF:000024">
    <property type="entry name" value="Spectrin beta chain"/>
    <property type="match status" value="1"/>
</dbReference>
<keyword evidence="1" id="KW-0343">GTPase activation</keyword>
<evidence type="ECO:0000256" key="1">
    <source>
        <dbReference type="ARBA" id="ARBA00022468"/>
    </source>
</evidence>
<dbReference type="Pfam" id="PF15410">
    <property type="entry name" value="PH_9"/>
    <property type="match status" value="1"/>
</dbReference>
<organism evidence="5 6">
    <name type="scientific">Patiria miniata</name>
    <name type="common">Bat star</name>
    <name type="synonym">Asterina miniata</name>
    <dbReference type="NCBI Taxonomy" id="46514"/>
    <lineage>
        <taxon>Eukaryota</taxon>
        <taxon>Metazoa</taxon>
        <taxon>Echinodermata</taxon>
        <taxon>Eleutherozoa</taxon>
        <taxon>Asterozoa</taxon>
        <taxon>Asteroidea</taxon>
        <taxon>Valvatacea</taxon>
        <taxon>Valvatida</taxon>
        <taxon>Asterinidae</taxon>
        <taxon>Patiria</taxon>
    </lineage>
</organism>
<dbReference type="InterPro" id="IPR050729">
    <property type="entry name" value="Rho-GAP"/>
</dbReference>
<dbReference type="PROSITE" id="PS50003">
    <property type="entry name" value="PH_DOMAIN"/>
    <property type="match status" value="1"/>
</dbReference>
<dbReference type="InterPro" id="IPR011993">
    <property type="entry name" value="PH-like_dom_sf"/>
</dbReference>
<dbReference type="InterPro" id="IPR001849">
    <property type="entry name" value="PH_domain"/>
</dbReference>
<feature type="compositionally biased region" description="Polar residues" evidence="3">
    <location>
        <begin position="184"/>
        <end position="211"/>
    </location>
</feature>
<protein>
    <recommendedName>
        <fullName evidence="4">PH domain-containing protein</fullName>
    </recommendedName>
</protein>
<keyword evidence="6" id="KW-1185">Reference proteome</keyword>
<keyword evidence="2" id="KW-0175">Coiled coil</keyword>
<evidence type="ECO:0000256" key="2">
    <source>
        <dbReference type="SAM" id="Coils"/>
    </source>
</evidence>
<dbReference type="PANTHER" id="PTHR23176:SF133">
    <property type="entry name" value="GTPASE-ACTIVATING PROTEIN PAC-1"/>
    <property type="match status" value="1"/>
</dbReference>
<feature type="coiled-coil region" evidence="2">
    <location>
        <begin position="5"/>
        <end position="39"/>
    </location>
</feature>
<dbReference type="GO" id="GO:0005737">
    <property type="term" value="C:cytoplasm"/>
    <property type="evidence" value="ECO:0007669"/>
    <property type="project" value="TreeGrafter"/>
</dbReference>
<dbReference type="PANTHER" id="PTHR23176">
    <property type="entry name" value="RHO/RAC/CDC GTPASE-ACTIVATING PROTEIN"/>
    <property type="match status" value="1"/>
</dbReference>
<dbReference type="AlphaFoldDB" id="A0A914BH87"/>
<dbReference type="GeneID" id="119743154"/>
<dbReference type="EnsemblMetazoa" id="XM_038219526.1">
    <property type="protein sequence ID" value="XP_038075454.1"/>
    <property type="gene ID" value="LOC119743154"/>
</dbReference>
<dbReference type="CDD" id="cd10571">
    <property type="entry name" value="PH_beta_spectrin"/>
    <property type="match status" value="1"/>
</dbReference>
<dbReference type="OrthoDB" id="5865767at2759"/>
<proteinExistence type="predicted"/>
<dbReference type="GO" id="GO:0005096">
    <property type="term" value="F:GTPase activator activity"/>
    <property type="evidence" value="ECO:0007669"/>
    <property type="project" value="UniProtKB-KW"/>
</dbReference>
<name>A0A914BH87_PATMI</name>
<dbReference type="SUPFAM" id="SSF50729">
    <property type="entry name" value="PH domain-like"/>
    <property type="match status" value="1"/>
</dbReference>